<evidence type="ECO:0000313" key="8">
    <source>
        <dbReference type="EMBL" id="KYN23294.1"/>
    </source>
</evidence>
<protein>
    <submittedName>
        <fullName evidence="8">Cell division cycle protein 16 like protein</fullName>
    </submittedName>
</protein>
<dbReference type="InterPro" id="IPR011990">
    <property type="entry name" value="TPR-like_helical_dom_sf"/>
</dbReference>
<evidence type="ECO:0000256" key="1">
    <source>
        <dbReference type="ARBA" id="ARBA00022618"/>
    </source>
</evidence>
<evidence type="ECO:0000256" key="5">
    <source>
        <dbReference type="ARBA" id="ARBA00022803"/>
    </source>
</evidence>
<evidence type="ECO:0000256" key="2">
    <source>
        <dbReference type="ARBA" id="ARBA00022737"/>
    </source>
</evidence>
<dbReference type="GO" id="GO:0051301">
    <property type="term" value="P:cell division"/>
    <property type="evidence" value="ECO:0007669"/>
    <property type="project" value="UniProtKB-KW"/>
</dbReference>
<dbReference type="PANTHER" id="PTHR12558">
    <property type="entry name" value="CELL DIVISION CYCLE 16,23,27"/>
    <property type="match status" value="1"/>
</dbReference>
<dbReference type="GO" id="GO:0031145">
    <property type="term" value="P:anaphase-promoting complex-dependent catabolic process"/>
    <property type="evidence" value="ECO:0007669"/>
    <property type="project" value="TreeGrafter"/>
</dbReference>
<dbReference type="PROSITE" id="PS50005">
    <property type="entry name" value="TPR"/>
    <property type="match status" value="2"/>
</dbReference>
<keyword evidence="2" id="KW-0677">Repeat</keyword>
<keyword evidence="3" id="KW-0498">Mitosis</keyword>
<name>A0A195EEM0_9HYME</name>
<dbReference type="Pfam" id="PF12895">
    <property type="entry name" value="ANAPC3"/>
    <property type="match status" value="1"/>
</dbReference>
<keyword evidence="1 8" id="KW-0132">Cell division</keyword>
<dbReference type="Gene3D" id="1.25.40.10">
    <property type="entry name" value="Tetratricopeptide repeat domain"/>
    <property type="match status" value="1"/>
</dbReference>
<accession>A0A195EEM0</accession>
<evidence type="ECO:0000256" key="7">
    <source>
        <dbReference type="PROSITE-ProRule" id="PRU00339"/>
    </source>
</evidence>
<dbReference type="AlphaFoldDB" id="A0A195EEM0"/>
<feature type="repeat" description="TPR" evidence="7">
    <location>
        <begin position="497"/>
        <end position="530"/>
    </location>
</feature>
<dbReference type="Pfam" id="PF00515">
    <property type="entry name" value="TPR_1"/>
    <property type="match status" value="1"/>
</dbReference>
<dbReference type="Proteomes" id="UP000078492">
    <property type="component" value="Unassembled WGS sequence"/>
</dbReference>
<dbReference type="PANTHER" id="PTHR12558:SF9">
    <property type="entry name" value="CELL DIVISION CYCLE PROTEIN 16 HOMOLOG"/>
    <property type="match status" value="1"/>
</dbReference>
<evidence type="ECO:0000313" key="9">
    <source>
        <dbReference type="Proteomes" id="UP000078492"/>
    </source>
</evidence>
<gene>
    <name evidence="8" type="ORF">ALC57_04167</name>
</gene>
<dbReference type="GO" id="GO:0045842">
    <property type="term" value="P:positive regulation of mitotic metaphase/anaphase transition"/>
    <property type="evidence" value="ECO:0007669"/>
    <property type="project" value="TreeGrafter"/>
</dbReference>
<dbReference type="EMBL" id="KQ979039">
    <property type="protein sequence ID" value="KYN23294.1"/>
    <property type="molecule type" value="Genomic_DNA"/>
</dbReference>
<sequence length="659" mass="75169">MSHCDTDNNSVHNMLDEIIDLENCRKLVKSYIDLHLYSAALFWADKVVSLSNEDPKDICTLAQCMYLMKQYHRAAHLIKRYGLQKRDVMCHYLTVRCLLEAKEYNDALQVINESEICTNITQAEFKITRKHIIFLQVQSSILYVKGRVYEAMDNRAVATECYKQALQCDVYSYEAFEALVQNQMLSASEERELLESLPFAEQCTEGEAELLRLLYDSKLKKYQDPNRKQSLSKCNVMGICLTNRLANNLDMEVAKAEKLYYNCDYHQCFSLTEKILKKDPYHNSCLPVHIACLVELKKTNALFYLAHRLVDLYPEMALAWFAVGCYYYTIGKSDQARRYLAKATVLDRLFGPAWLAYGHSFAVENEHDQAMAAYFKASQLMKGCHLPLLYIGLECGLTNNLKLADKFFQQAQGIAPNDPFVIHEMGVICFYNLDYKNAERLFKEAMKSIQGDLRNVILPSKWEALLNNLGHTCRKMKKYDEALEYHQQALVLDPLNPSTYSSIGFIHALIGNIQEAVDAFHRALGLRRDDTFTATMLGYVMQQLIDEAPPYPDAPTEIPKYKSVENETRLPEDSEVRLSVENPSNVGSSSSDQTIDKLRVNLFSGSWGENSGKGETSSTLEASKLTEQQTRDVLVVNYSNGDSSEVEMLDSSTAHIEYN</sequence>
<dbReference type="STRING" id="471704.A0A195EEM0"/>
<dbReference type="SUPFAM" id="SSF48452">
    <property type="entry name" value="TPR-like"/>
    <property type="match status" value="2"/>
</dbReference>
<dbReference type="SUPFAM" id="SSF81901">
    <property type="entry name" value="HCP-like"/>
    <property type="match status" value="1"/>
</dbReference>
<evidence type="ECO:0000256" key="3">
    <source>
        <dbReference type="ARBA" id="ARBA00022776"/>
    </source>
</evidence>
<dbReference type="SMART" id="SM00028">
    <property type="entry name" value="TPR"/>
    <property type="match status" value="7"/>
</dbReference>
<dbReference type="InterPro" id="IPR019734">
    <property type="entry name" value="TPR_rpt"/>
</dbReference>
<feature type="repeat" description="TPR" evidence="7">
    <location>
        <begin position="463"/>
        <end position="496"/>
    </location>
</feature>
<dbReference type="GO" id="GO:0005737">
    <property type="term" value="C:cytoplasm"/>
    <property type="evidence" value="ECO:0007669"/>
    <property type="project" value="TreeGrafter"/>
</dbReference>
<keyword evidence="5 7" id="KW-0802">TPR repeat</keyword>
<dbReference type="Pfam" id="PF13181">
    <property type="entry name" value="TPR_8"/>
    <property type="match status" value="1"/>
</dbReference>
<reference evidence="8 9" key="1">
    <citation type="submission" date="2015-09" db="EMBL/GenBank/DDBJ databases">
        <title>Trachymyrmex cornetzi WGS genome.</title>
        <authorList>
            <person name="Nygaard S."/>
            <person name="Hu H."/>
            <person name="Boomsma J."/>
            <person name="Zhang G."/>
        </authorList>
    </citation>
    <scope>NUCLEOTIDE SEQUENCE [LARGE SCALE GENOMIC DNA]</scope>
    <source>
        <strain evidence="8">Tcor2-1</strain>
        <tissue evidence="8">Whole body</tissue>
    </source>
</reference>
<organism evidence="8 9">
    <name type="scientific">Trachymyrmex cornetzi</name>
    <dbReference type="NCBI Taxonomy" id="471704"/>
    <lineage>
        <taxon>Eukaryota</taxon>
        <taxon>Metazoa</taxon>
        <taxon>Ecdysozoa</taxon>
        <taxon>Arthropoda</taxon>
        <taxon>Hexapoda</taxon>
        <taxon>Insecta</taxon>
        <taxon>Pterygota</taxon>
        <taxon>Neoptera</taxon>
        <taxon>Endopterygota</taxon>
        <taxon>Hymenoptera</taxon>
        <taxon>Apocrita</taxon>
        <taxon>Aculeata</taxon>
        <taxon>Formicoidea</taxon>
        <taxon>Formicidae</taxon>
        <taxon>Myrmicinae</taxon>
        <taxon>Trachymyrmex</taxon>
    </lineage>
</organism>
<keyword evidence="9" id="KW-1185">Reference proteome</keyword>
<evidence type="ECO:0000256" key="6">
    <source>
        <dbReference type="ARBA" id="ARBA00023306"/>
    </source>
</evidence>
<dbReference type="GO" id="GO:0005680">
    <property type="term" value="C:anaphase-promoting complex"/>
    <property type="evidence" value="ECO:0007669"/>
    <property type="project" value="TreeGrafter"/>
</dbReference>
<proteinExistence type="predicted"/>
<dbReference type="GO" id="GO:0016567">
    <property type="term" value="P:protein ubiquitination"/>
    <property type="evidence" value="ECO:0007669"/>
    <property type="project" value="TreeGrafter"/>
</dbReference>
<evidence type="ECO:0000256" key="4">
    <source>
        <dbReference type="ARBA" id="ARBA00022786"/>
    </source>
</evidence>
<keyword evidence="4" id="KW-0833">Ubl conjugation pathway</keyword>
<keyword evidence="6" id="KW-0131">Cell cycle</keyword>